<dbReference type="AlphaFoldDB" id="A0A5C6T9J9"/>
<dbReference type="Proteomes" id="UP000321331">
    <property type="component" value="Unassembled WGS sequence"/>
</dbReference>
<reference evidence="1 2" key="1">
    <citation type="submission" date="2019-07" db="EMBL/GenBank/DDBJ databases">
        <title>The First High-Quality Draft Genome Sequence of the Causal Agent of the Current Panama Disease Epidemic.</title>
        <authorList>
            <person name="Warmington R.J."/>
            <person name="Kay W."/>
            <person name="Jeffries A."/>
            <person name="Bebber D."/>
            <person name="Moore K."/>
            <person name="Studholme D.J."/>
        </authorList>
    </citation>
    <scope>NUCLEOTIDE SEQUENCE [LARGE SCALE GENOMIC DNA]</scope>
    <source>
        <strain evidence="1 2">TR4</strain>
    </source>
</reference>
<gene>
    <name evidence="1" type="ORF">FocTR4_00003877</name>
</gene>
<name>A0A5C6T9J9_FUSOC</name>
<accession>A0A5C6T9J9</accession>
<comment type="caution">
    <text evidence="1">The sequence shown here is derived from an EMBL/GenBank/DDBJ whole genome shotgun (WGS) entry which is preliminary data.</text>
</comment>
<organism evidence="1 2">
    <name type="scientific">Fusarium oxysporum f. sp. cubense</name>
    <dbReference type="NCBI Taxonomy" id="61366"/>
    <lineage>
        <taxon>Eukaryota</taxon>
        <taxon>Fungi</taxon>
        <taxon>Dikarya</taxon>
        <taxon>Ascomycota</taxon>
        <taxon>Pezizomycotina</taxon>
        <taxon>Sordariomycetes</taxon>
        <taxon>Hypocreomycetidae</taxon>
        <taxon>Hypocreales</taxon>
        <taxon>Nectriaceae</taxon>
        <taxon>Fusarium</taxon>
        <taxon>Fusarium oxysporum species complex</taxon>
    </lineage>
</organism>
<dbReference type="EMBL" id="VMNF01000005">
    <property type="protein sequence ID" value="TXC07700.1"/>
    <property type="molecule type" value="Genomic_DNA"/>
</dbReference>
<protein>
    <submittedName>
        <fullName evidence="1">Uncharacterized protein</fullName>
    </submittedName>
</protein>
<evidence type="ECO:0000313" key="2">
    <source>
        <dbReference type="Proteomes" id="UP000321331"/>
    </source>
</evidence>
<proteinExistence type="predicted"/>
<evidence type="ECO:0000313" key="1">
    <source>
        <dbReference type="EMBL" id="TXC07700.1"/>
    </source>
</evidence>
<sequence>MPDYPQEGRKTPSRFSVDVPQAASVDLRLHQSAVFSPPPRPSSPSCLTGRRPLPKLAQFPCSGTNNEPDLHQVNARRECSAGYTWDIEAPLLNLVVTSCLPSMSGTCDWLSRLS</sequence>